<dbReference type="AlphaFoldDB" id="A0A933RTC7"/>
<gene>
    <name evidence="2" type="ORF">HZA66_02200</name>
</gene>
<feature type="compositionally biased region" description="Basic and acidic residues" evidence="1">
    <location>
        <begin position="45"/>
        <end position="56"/>
    </location>
</feature>
<proteinExistence type="predicted"/>
<feature type="region of interest" description="Disordered" evidence="1">
    <location>
        <begin position="38"/>
        <end position="65"/>
    </location>
</feature>
<evidence type="ECO:0000313" key="3">
    <source>
        <dbReference type="Proteomes" id="UP000782519"/>
    </source>
</evidence>
<reference evidence="2" key="1">
    <citation type="submission" date="2020-07" db="EMBL/GenBank/DDBJ databases">
        <title>Huge and variable diversity of episymbiotic CPR bacteria and DPANN archaea in groundwater ecosystems.</title>
        <authorList>
            <person name="He C.Y."/>
            <person name="Keren R."/>
            <person name="Whittaker M."/>
            <person name="Farag I.F."/>
            <person name="Doudna J."/>
            <person name="Cate J.H.D."/>
            <person name="Banfield J.F."/>
        </authorList>
    </citation>
    <scope>NUCLEOTIDE SEQUENCE</scope>
    <source>
        <strain evidence="2">NC_groundwater_1818_Pr3_B-0.1um_66_35</strain>
    </source>
</reference>
<protein>
    <submittedName>
        <fullName evidence="2">Uncharacterized protein</fullName>
    </submittedName>
</protein>
<sequence length="65" mass="7046">MAPKKPSAKTSKRGSFVIGSGRFRKISAVEGIEFSGDMKGSTAVDKSEARSPEQRRQAIIKAYSK</sequence>
<name>A0A933RTC7_RHOPL</name>
<organism evidence="2 3">
    <name type="scientific">Rhodopseudomonas palustris</name>
    <dbReference type="NCBI Taxonomy" id="1076"/>
    <lineage>
        <taxon>Bacteria</taxon>
        <taxon>Pseudomonadati</taxon>
        <taxon>Pseudomonadota</taxon>
        <taxon>Alphaproteobacteria</taxon>
        <taxon>Hyphomicrobiales</taxon>
        <taxon>Nitrobacteraceae</taxon>
        <taxon>Rhodopseudomonas</taxon>
    </lineage>
</organism>
<dbReference type="EMBL" id="JACRJB010000007">
    <property type="protein sequence ID" value="MBI5128231.1"/>
    <property type="molecule type" value="Genomic_DNA"/>
</dbReference>
<comment type="caution">
    <text evidence="2">The sequence shown here is derived from an EMBL/GenBank/DDBJ whole genome shotgun (WGS) entry which is preliminary data.</text>
</comment>
<evidence type="ECO:0000256" key="1">
    <source>
        <dbReference type="SAM" id="MobiDB-lite"/>
    </source>
</evidence>
<dbReference type="Proteomes" id="UP000782519">
    <property type="component" value="Unassembled WGS sequence"/>
</dbReference>
<evidence type="ECO:0000313" key="2">
    <source>
        <dbReference type="EMBL" id="MBI5128231.1"/>
    </source>
</evidence>
<accession>A0A933RTC7</accession>